<feature type="region of interest" description="Disordered" evidence="1">
    <location>
        <begin position="205"/>
        <end position="228"/>
    </location>
</feature>
<gene>
    <name evidence="3" type="ORF">JCR33_06750</name>
</gene>
<comment type="caution">
    <text evidence="3">The sequence shown here is derived from an EMBL/GenBank/DDBJ whole genome shotgun (WGS) entry which is preliminary data.</text>
</comment>
<feature type="signal peptide" evidence="2">
    <location>
        <begin position="1"/>
        <end position="24"/>
    </location>
</feature>
<evidence type="ECO:0000256" key="1">
    <source>
        <dbReference type="SAM" id="MobiDB-lite"/>
    </source>
</evidence>
<keyword evidence="4" id="KW-1185">Reference proteome</keyword>
<accession>A0A934MFE3</accession>
<dbReference type="RefSeq" id="WP_198881283.1">
    <property type="nucleotide sequence ID" value="NZ_JAEKJA010000005.1"/>
</dbReference>
<feature type="chain" id="PRO_5037761014" description="Serine hydrolase" evidence="2">
    <location>
        <begin position="25"/>
        <end position="372"/>
    </location>
</feature>
<protein>
    <recommendedName>
        <fullName evidence="5">Serine hydrolase</fullName>
    </recommendedName>
</protein>
<organism evidence="3 4">
    <name type="scientific">Acuticoccus mangrovi</name>
    <dbReference type="NCBI Taxonomy" id="2796142"/>
    <lineage>
        <taxon>Bacteria</taxon>
        <taxon>Pseudomonadati</taxon>
        <taxon>Pseudomonadota</taxon>
        <taxon>Alphaproteobacteria</taxon>
        <taxon>Hyphomicrobiales</taxon>
        <taxon>Amorphaceae</taxon>
        <taxon>Acuticoccus</taxon>
    </lineage>
</organism>
<evidence type="ECO:0000313" key="3">
    <source>
        <dbReference type="EMBL" id="MBJ3775378.1"/>
    </source>
</evidence>
<proteinExistence type="predicted"/>
<sequence>MRNLARPLLGFTALALLAAAPASADDLATRFANEAPRLDEISIGNWRGYAFADPDTGAFTDCEIGIGTASADAYLNFWMTGNGALKINLHRLGSDLAVGDTVETALAFNRSRAHPYMAEAATTETLTLAIDDMDRVSERLRNANRLTIRVGDALYPVNLAGSRRALEWLASCAERGVRANPPQPSPAPRTAESAILDELDAAAGAAPKGEAPTPPAAPATALPPPQAAPLAADTRTAVALANALSAAEVGLFRLAVTDAVVSFASGSLTGTLRPLTAAEAGDMHALRTRLITESAGACLGAYSAQNETPKGLVTLSLATRCTTETGQTGRLIAVFGSGEGGLVLTAMSAESDASTLAEALVARLSDELSTQE</sequence>
<keyword evidence="2" id="KW-0732">Signal</keyword>
<dbReference type="EMBL" id="JAEKJA010000005">
    <property type="protein sequence ID" value="MBJ3775378.1"/>
    <property type="molecule type" value="Genomic_DNA"/>
</dbReference>
<dbReference type="Proteomes" id="UP000609531">
    <property type="component" value="Unassembled WGS sequence"/>
</dbReference>
<dbReference type="AlphaFoldDB" id="A0A934MFE3"/>
<evidence type="ECO:0000256" key="2">
    <source>
        <dbReference type="SAM" id="SignalP"/>
    </source>
</evidence>
<feature type="compositionally biased region" description="Pro residues" evidence="1">
    <location>
        <begin position="212"/>
        <end position="227"/>
    </location>
</feature>
<reference evidence="3" key="1">
    <citation type="submission" date="2020-12" db="EMBL/GenBank/DDBJ databases">
        <title>Bacterial taxonomy.</title>
        <authorList>
            <person name="Pan X."/>
        </authorList>
    </citation>
    <scope>NUCLEOTIDE SEQUENCE</scope>
    <source>
        <strain evidence="3">B2012</strain>
    </source>
</reference>
<name>A0A934MFE3_9HYPH</name>
<evidence type="ECO:0000313" key="4">
    <source>
        <dbReference type="Proteomes" id="UP000609531"/>
    </source>
</evidence>
<evidence type="ECO:0008006" key="5">
    <source>
        <dbReference type="Google" id="ProtNLM"/>
    </source>
</evidence>